<evidence type="ECO:0000313" key="8">
    <source>
        <dbReference type="Proteomes" id="UP000019494"/>
    </source>
</evidence>
<dbReference type="GO" id="GO:0004497">
    <property type="term" value="F:monooxygenase activity"/>
    <property type="evidence" value="ECO:0007669"/>
    <property type="project" value="UniProtKB-ARBA"/>
</dbReference>
<organism evidence="7 8">
    <name type="scientific">Intrasporangium chromatireducens Q5-1</name>
    <dbReference type="NCBI Taxonomy" id="584657"/>
    <lineage>
        <taxon>Bacteria</taxon>
        <taxon>Bacillati</taxon>
        <taxon>Actinomycetota</taxon>
        <taxon>Actinomycetes</taxon>
        <taxon>Micrococcales</taxon>
        <taxon>Intrasporangiaceae</taxon>
        <taxon>Intrasporangium</taxon>
    </lineage>
</organism>
<dbReference type="SUPFAM" id="SSF55961">
    <property type="entry name" value="Bet v1-like"/>
    <property type="match status" value="1"/>
</dbReference>
<keyword evidence="4" id="KW-0408">Iron</keyword>
<dbReference type="PROSITE" id="PS51296">
    <property type="entry name" value="RIESKE"/>
    <property type="match status" value="1"/>
</dbReference>
<keyword evidence="5" id="KW-0411">Iron-sulfur</keyword>
<keyword evidence="1" id="KW-0001">2Fe-2S</keyword>
<dbReference type="InterPro" id="IPR050584">
    <property type="entry name" value="Cholesterol_7-desaturase"/>
</dbReference>
<dbReference type="GO" id="GO:0051537">
    <property type="term" value="F:2 iron, 2 sulfur cluster binding"/>
    <property type="evidence" value="ECO:0007669"/>
    <property type="project" value="UniProtKB-KW"/>
</dbReference>
<dbReference type="InterPro" id="IPR044043">
    <property type="entry name" value="VanA_C_cat"/>
</dbReference>
<reference evidence="8" key="1">
    <citation type="submission" date="2013-08" db="EMBL/GenBank/DDBJ databases">
        <title>Intrasporangium oryzae NRRL B-24470.</title>
        <authorList>
            <person name="Liu H."/>
            <person name="Wang G."/>
        </authorList>
    </citation>
    <scope>NUCLEOTIDE SEQUENCE [LARGE SCALE GENOMIC DNA]</scope>
    <source>
        <strain evidence="8">Q5-1</strain>
    </source>
</reference>
<dbReference type="Pfam" id="PF00355">
    <property type="entry name" value="Rieske"/>
    <property type="match status" value="1"/>
</dbReference>
<dbReference type="GO" id="GO:0046872">
    <property type="term" value="F:metal ion binding"/>
    <property type="evidence" value="ECO:0007669"/>
    <property type="project" value="UniProtKB-KW"/>
</dbReference>
<dbReference type="Pfam" id="PF19112">
    <property type="entry name" value="VanA_C"/>
    <property type="match status" value="1"/>
</dbReference>
<keyword evidence="8" id="KW-1185">Reference proteome</keyword>
<gene>
    <name evidence="7" type="ORF">N864_19090</name>
</gene>
<accession>W9GPC7</accession>
<evidence type="ECO:0000259" key="6">
    <source>
        <dbReference type="PROSITE" id="PS51296"/>
    </source>
</evidence>
<comment type="caution">
    <text evidence="7">The sequence shown here is derived from an EMBL/GenBank/DDBJ whole genome shotgun (WGS) entry which is preliminary data.</text>
</comment>
<evidence type="ECO:0000256" key="5">
    <source>
        <dbReference type="ARBA" id="ARBA00023014"/>
    </source>
</evidence>
<keyword evidence="3" id="KW-0560">Oxidoreductase</keyword>
<evidence type="ECO:0000313" key="7">
    <source>
        <dbReference type="EMBL" id="EWT06673.1"/>
    </source>
</evidence>
<feature type="domain" description="Rieske" evidence="6">
    <location>
        <begin position="13"/>
        <end position="116"/>
    </location>
</feature>
<dbReference type="SUPFAM" id="SSF50022">
    <property type="entry name" value="ISP domain"/>
    <property type="match status" value="1"/>
</dbReference>
<protein>
    <submittedName>
        <fullName evidence="7">(2Fe-2S)-binding protein</fullName>
    </submittedName>
</protein>
<dbReference type="PANTHER" id="PTHR21266:SF59">
    <property type="entry name" value="BLR4922 PROTEIN"/>
    <property type="match status" value="1"/>
</dbReference>
<evidence type="ECO:0000256" key="3">
    <source>
        <dbReference type="ARBA" id="ARBA00023002"/>
    </source>
</evidence>
<dbReference type="EMBL" id="AWQS01000037">
    <property type="protein sequence ID" value="EWT06673.1"/>
    <property type="molecule type" value="Genomic_DNA"/>
</dbReference>
<name>W9GPC7_9MICO</name>
<dbReference type="Proteomes" id="UP000019494">
    <property type="component" value="Unassembled WGS sequence"/>
</dbReference>
<dbReference type="OrthoDB" id="5243643at2"/>
<dbReference type="RefSeq" id="WP_051518289.1">
    <property type="nucleotide sequence ID" value="NZ_AWQS01000037.1"/>
</dbReference>
<dbReference type="InterPro" id="IPR017941">
    <property type="entry name" value="Rieske_2Fe-2S"/>
</dbReference>
<evidence type="ECO:0000256" key="2">
    <source>
        <dbReference type="ARBA" id="ARBA00022723"/>
    </source>
</evidence>
<dbReference type="InterPro" id="IPR036922">
    <property type="entry name" value="Rieske_2Fe-2S_sf"/>
</dbReference>
<dbReference type="GO" id="GO:0016705">
    <property type="term" value="F:oxidoreductase activity, acting on paired donors, with incorporation or reduction of molecular oxygen"/>
    <property type="evidence" value="ECO:0007669"/>
    <property type="project" value="UniProtKB-ARBA"/>
</dbReference>
<dbReference type="Gene3D" id="2.102.10.10">
    <property type="entry name" value="Rieske [2Fe-2S] iron-sulphur domain"/>
    <property type="match status" value="1"/>
</dbReference>
<evidence type="ECO:0000256" key="4">
    <source>
        <dbReference type="ARBA" id="ARBA00023004"/>
    </source>
</evidence>
<evidence type="ECO:0000256" key="1">
    <source>
        <dbReference type="ARBA" id="ARBA00022714"/>
    </source>
</evidence>
<dbReference type="PANTHER" id="PTHR21266">
    <property type="entry name" value="IRON-SULFUR DOMAIN CONTAINING PROTEIN"/>
    <property type="match status" value="1"/>
</dbReference>
<proteinExistence type="predicted"/>
<dbReference type="AlphaFoldDB" id="W9GPC7"/>
<keyword evidence="2" id="KW-0479">Metal-binding</keyword>
<dbReference type="Gene3D" id="3.90.380.10">
    <property type="entry name" value="Naphthalene 1,2-dioxygenase Alpha Subunit, Chain A, domain 1"/>
    <property type="match status" value="1"/>
</dbReference>
<sequence length="333" mass="38058">MVAEATLALGKYWHPIGRSEDVTDKPARFRLLDDFVVAFRHEGQLAVFKDMCVHRGAALSLGWVKDGTLVCPYHGWQYDTDGRCVRIPSRPENQPIPELAHAVAYRSQERYGLVWVAMEEPELDIPPFPDDCFDAEGWTSFLSYKEVWQTSAARTIENFMDFSHFPYVHPGLLGTEENAEVEPYKVVKTDDGLRYVFEQVEPSDLYGKGGTAVVEYEYIIHMPFFIHLKKRVKETDETTIITLVTTPLTEHTSELYVWIVRNHSHDTPDAEFGDFTVQIMQQDHPVVESQRPEGIPDSLKEELHLMPADNASLVYRQKLLKMAKVEPLGPYGA</sequence>